<evidence type="ECO:0008006" key="7">
    <source>
        <dbReference type="Google" id="ProtNLM"/>
    </source>
</evidence>
<dbReference type="PANTHER" id="PTHR43465">
    <property type="entry name" value="DUF1680 DOMAIN PROTEIN (AFU_ORTHOLOGUE AFUA_1G08910)"/>
    <property type="match status" value="1"/>
</dbReference>
<organism evidence="5 6">
    <name type="scientific">Ascosphaera apis ARSEF 7405</name>
    <dbReference type="NCBI Taxonomy" id="392613"/>
    <lineage>
        <taxon>Eukaryota</taxon>
        <taxon>Fungi</taxon>
        <taxon>Dikarya</taxon>
        <taxon>Ascomycota</taxon>
        <taxon>Pezizomycotina</taxon>
        <taxon>Eurotiomycetes</taxon>
        <taxon>Eurotiomycetidae</taxon>
        <taxon>Onygenales</taxon>
        <taxon>Ascosphaeraceae</taxon>
        <taxon>Ascosphaera</taxon>
    </lineage>
</organism>
<dbReference type="GO" id="GO:0005975">
    <property type="term" value="P:carbohydrate metabolic process"/>
    <property type="evidence" value="ECO:0007669"/>
    <property type="project" value="InterPro"/>
</dbReference>
<reference evidence="5 6" key="1">
    <citation type="journal article" date="2016" name="Genome Biol. Evol.">
        <title>Divergent and convergent evolution of fungal pathogenicity.</title>
        <authorList>
            <person name="Shang Y."/>
            <person name="Xiao G."/>
            <person name="Zheng P."/>
            <person name="Cen K."/>
            <person name="Zhan S."/>
            <person name="Wang C."/>
        </authorList>
    </citation>
    <scope>NUCLEOTIDE SEQUENCE [LARGE SCALE GENOMIC DNA]</scope>
    <source>
        <strain evidence="5 6">ARSEF 7405</strain>
    </source>
</reference>
<dbReference type="Pfam" id="PF07944">
    <property type="entry name" value="Beta-AFase-like_GH127_cat"/>
    <property type="match status" value="1"/>
</dbReference>
<dbReference type="PANTHER" id="PTHR43465:SF2">
    <property type="entry name" value="DUF1680 DOMAIN PROTEIN (AFU_ORTHOLOGUE AFUA_1G08910)"/>
    <property type="match status" value="1"/>
</dbReference>
<dbReference type="Proteomes" id="UP000242877">
    <property type="component" value="Unassembled WGS sequence"/>
</dbReference>
<dbReference type="InterPro" id="IPR049049">
    <property type="entry name" value="Beta-AFase-like_GH127_C"/>
</dbReference>
<gene>
    <name evidence="5" type="ORF">AAP_02046</name>
</gene>
<sequence length="685" mass="78345">MAAKDHTDVTAASQQNPQTTFKQTKFTPGSFWDRRRRVVRLNTLQAQLHMLKTTGRYDCFDLKWHPVYDQKPSVWPVPNHQFWDSDVAKWIESACYFLEQYEDAETQKAVEELVEKIRHAQQDDGYLNLHYTVVQPGKRFTNLRDMHELYNAGHLIEAALIHEQHFKNQRLLEPILKYVHLLHSIFGPGETQTHGYPGHPEIELALLRLWRATGDDKALELAQYFIEERGNPKGVNGRHYYDVEAENRNELPNLRPDAYPFPRSYWYQQAHKPIVDQETIEGHSVRAMYLLTSVADLSLINQSTIKEKYLPALNRLWRNMVDRKMYLTGGIGAIKQWEGFGIDYFLPQSTEEGGCYAETCASIGVIMLAERLLQLDLNGEYADVMELCLYNAVLTGMSLDGKAFTYDNQLGSSDETLSERQTWFEVSCCPPNVSRLLGYLGGCLWTHKQTGPQSLEFNVHLYSSATTEAQIGKKIVKLSQTSNWPWKGDIDFKLTGAEDIETTIRLRIPAWAETYELSPALSGVVTQKGYITLPASYLSTNPKFRLSLPLKPRLIKPHPLTNQSIAAVARGPIVYCVEDADNDWVKDHFKSVVLDTNVPLVESETGKAVYKINGEEEAEEFVMITAENAARFLKTDDMGYECRTQYAIEKGRRETLKYVPYFVRANRGGRGMMRVGLRVGEFVEE</sequence>
<dbReference type="VEuPathDB" id="FungiDB:AAP_02046"/>
<dbReference type="SUPFAM" id="SSF48208">
    <property type="entry name" value="Six-hairpin glycosidases"/>
    <property type="match status" value="1"/>
</dbReference>
<protein>
    <recommendedName>
        <fullName evidence="7">DUF1680 domain protein</fullName>
    </recommendedName>
</protein>
<dbReference type="Pfam" id="PF20736">
    <property type="entry name" value="Glyco_hydro127M"/>
    <property type="match status" value="1"/>
</dbReference>
<keyword evidence="6" id="KW-1185">Reference proteome</keyword>
<evidence type="ECO:0000259" key="3">
    <source>
        <dbReference type="Pfam" id="PF20736"/>
    </source>
</evidence>
<proteinExistence type="predicted"/>
<evidence type="ECO:0000259" key="4">
    <source>
        <dbReference type="Pfam" id="PF20737"/>
    </source>
</evidence>
<feature type="domain" description="Non-reducing end beta-L-arabinofuranosidase-like GH127 middle" evidence="3">
    <location>
        <begin position="458"/>
        <end position="518"/>
    </location>
</feature>
<feature type="domain" description="Non-reducing end beta-L-arabinofuranosidase-like GH127 C-terminal" evidence="4">
    <location>
        <begin position="553"/>
        <end position="675"/>
    </location>
</feature>
<accession>A0A162IIH3</accession>
<dbReference type="EMBL" id="AZGZ01000007">
    <property type="protein sequence ID" value="KZZ93953.1"/>
    <property type="molecule type" value="Genomic_DNA"/>
</dbReference>
<dbReference type="AlphaFoldDB" id="A0A162IIH3"/>
<feature type="compositionally biased region" description="Polar residues" evidence="1">
    <location>
        <begin position="10"/>
        <end position="25"/>
    </location>
</feature>
<dbReference type="InterPro" id="IPR049046">
    <property type="entry name" value="Beta-AFase-like_GH127_middle"/>
</dbReference>
<name>A0A162IIH3_9EURO</name>
<evidence type="ECO:0000259" key="2">
    <source>
        <dbReference type="Pfam" id="PF07944"/>
    </source>
</evidence>
<dbReference type="InterPro" id="IPR008928">
    <property type="entry name" value="6-hairpin_glycosidase_sf"/>
</dbReference>
<feature type="domain" description="Non-reducing end beta-L-arabinofuranosidase-like GH127 catalytic" evidence="2">
    <location>
        <begin position="30"/>
        <end position="439"/>
    </location>
</feature>
<dbReference type="InterPro" id="IPR049174">
    <property type="entry name" value="Beta-AFase-like"/>
</dbReference>
<dbReference type="OrthoDB" id="654211at2759"/>
<comment type="caution">
    <text evidence="5">The sequence shown here is derived from an EMBL/GenBank/DDBJ whole genome shotgun (WGS) entry which is preliminary data.</text>
</comment>
<feature type="region of interest" description="Disordered" evidence="1">
    <location>
        <begin position="1"/>
        <end position="25"/>
    </location>
</feature>
<evidence type="ECO:0000313" key="5">
    <source>
        <dbReference type="EMBL" id="KZZ93953.1"/>
    </source>
</evidence>
<dbReference type="Pfam" id="PF20737">
    <property type="entry name" value="Glyco_hydro127C"/>
    <property type="match status" value="1"/>
</dbReference>
<dbReference type="InterPro" id="IPR012878">
    <property type="entry name" value="Beta-AFase-like_GH127_cat"/>
</dbReference>
<evidence type="ECO:0000256" key="1">
    <source>
        <dbReference type="SAM" id="MobiDB-lite"/>
    </source>
</evidence>
<evidence type="ECO:0000313" key="6">
    <source>
        <dbReference type="Proteomes" id="UP000242877"/>
    </source>
</evidence>